<name>A0A9P0MF37_ACAOB</name>
<sequence>MRYVKRRLGAIFITIKT</sequence>
<gene>
    <name evidence="1" type="ORF">ACAOBT_LOCUS34581</name>
</gene>
<evidence type="ECO:0000313" key="2">
    <source>
        <dbReference type="Proteomes" id="UP001152888"/>
    </source>
</evidence>
<dbReference type="AlphaFoldDB" id="A0A9P0MF37"/>
<comment type="caution">
    <text evidence="1">The sequence shown here is derived from an EMBL/GenBank/DDBJ whole genome shotgun (WGS) entry which is preliminary data.</text>
</comment>
<reference evidence="1" key="1">
    <citation type="submission" date="2022-03" db="EMBL/GenBank/DDBJ databases">
        <authorList>
            <person name="Sayadi A."/>
        </authorList>
    </citation>
    <scope>NUCLEOTIDE SEQUENCE</scope>
</reference>
<organism evidence="1 2">
    <name type="scientific">Acanthoscelides obtectus</name>
    <name type="common">Bean weevil</name>
    <name type="synonym">Bruchus obtectus</name>
    <dbReference type="NCBI Taxonomy" id="200917"/>
    <lineage>
        <taxon>Eukaryota</taxon>
        <taxon>Metazoa</taxon>
        <taxon>Ecdysozoa</taxon>
        <taxon>Arthropoda</taxon>
        <taxon>Hexapoda</taxon>
        <taxon>Insecta</taxon>
        <taxon>Pterygota</taxon>
        <taxon>Neoptera</taxon>
        <taxon>Endopterygota</taxon>
        <taxon>Coleoptera</taxon>
        <taxon>Polyphaga</taxon>
        <taxon>Cucujiformia</taxon>
        <taxon>Chrysomeloidea</taxon>
        <taxon>Chrysomelidae</taxon>
        <taxon>Bruchinae</taxon>
        <taxon>Bruchini</taxon>
        <taxon>Acanthoscelides</taxon>
    </lineage>
</organism>
<keyword evidence="2" id="KW-1185">Reference proteome</keyword>
<dbReference type="Proteomes" id="UP001152888">
    <property type="component" value="Unassembled WGS sequence"/>
</dbReference>
<accession>A0A9P0MF37</accession>
<protein>
    <submittedName>
        <fullName evidence="1">Uncharacterized protein</fullName>
    </submittedName>
</protein>
<evidence type="ECO:0000313" key="1">
    <source>
        <dbReference type="EMBL" id="CAH2015176.1"/>
    </source>
</evidence>
<dbReference type="EMBL" id="CAKOFQ010008628">
    <property type="protein sequence ID" value="CAH2015176.1"/>
    <property type="molecule type" value="Genomic_DNA"/>
</dbReference>
<proteinExistence type="predicted"/>